<dbReference type="CDD" id="cd13653">
    <property type="entry name" value="PBP2_phosphate_like_1"/>
    <property type="match status" value="1"/>
</dbReference>
<name>A0A2N3G6L1_9ACTN</name>
<dbReference type="InterPro" id="IPR011862">
    <property type="entry name" value="Phos-bd"/>
</dbReference>
<dbReference type="PANTHER" id="PTHR30570">
    <property type="entry name" value="PERIPLASMIC PHOSPHATE BINDING COMPONENT OF PHOSPHATE ABC TRANSPORTER"/>
    <property type="match status" value="1"/>
</dbReference>
<dbReference type="NCBIfam" id="TIGR02136">
    <property type="entry name" value="ptsS_2"/>
    <property type="match status" value="1"/>
</dbReference>
<protein>
    <recommendedName>
        <fullName evidence="7">Phosphate-binding protein</fullName>
    </recommendedName>
</protein>
<dbReference type="PROSITE" id="PS51257">
    <property type="entry name" value="PROKAR_LIPOPROTEIN"/>
    <property type="match status" value="1"/>
</dbReference>
<evidence type="ECO:0000256" key="7">
    <source>
        <dbReference type="RuleBase" id="RU367119"/>
    </source>
</evidence>
<dbReference type="GO" id="GO:0005886">
    <property type="term" value="C:plasma membrane"/>
    <property type="evidence" value="ECO:0007669"/>
    <property type="project" value="UniProtKB-SubCell"/>
</dbReference>
<keyword evidence="4" id="KW-1003">Cell membrane</keyword>
<evidence type="ECO:0000259" key="8">
    <source>
        <dbReference type="Pfam" id="PF12849"/>
    </source>
</evidence>
<sequence>MKIRIALMSLLLALALFFAIAGCGMRKSSEYSGKVKVSGSTTVLPVSQEAATQFSDRNPAARIDVQGGGSSVGIAQLQQGVVEIGNSSRDLDSGEGNGKLKDHRIAFDVIALVVHPLMPISNLSGDEARDIFTGMITNWKAVGGPDEEIVVVIRDQASGTREMFDKKALGSTDEAPVECAPSAIESSSNGVVREIVAATSNAIGYISYGYVDRRLKAISFNGAPPTVVNAGTGRYSIARYLHMFTRGEPKGAVKGYLDFVLSDRFQREIVATEYVPVKDVKIK</sequence>
<evidence type="ECO:0000256" key="6">
    <source>
        <dbReference type="ARBA" id="ARBA00023136"/>
    </source>
</evidence>
<dbReference type="SUPFAM" id="SSF53850">
    <property type="entry name" value="Periplasmic binding protein-like II"/>
    <property type="match status" value="1"/>
</dbReference>
<evidence type="ECO:0000256" key="5">
    <source>
        <dbReference type="ARBA" id="ARBA00022729"/>
    </source>
</evidence>
<dbReference type="PANTHER" id="PTHR30570:SF4">
    <property type="entry name" value="PHOSPHATE-BINDING PROTEIN PSTS 1"/>
    <property type="match status" value="1"/>
</dbReference>
<keyword evidence="6" id="KW-0472">Membrane</keyword>
<evidence type="ECO:0000256" key="2">
    <source>
        <dbReference type="ARBA" id="ARBA00008725"/>
    </source>
</evidence>
<evidence type="ECO:0000256" key="1">
    <source>
        <dbReference type="ARBA" id="ARBA00004236"/>
    </source>
</evidence>
<dbReference type="EMBL" id="PHEX01000020">
    <property type="protein sequence ID" value="PKQ28346.1"/>
    <property type="molecule type" value="Genomic_DNA"/>
</dbReference>
<keyword evidence="7" id="KW-0592">Phosphate transport</keyword>
<evidence type="ECO:0000256" key="3">
    <source>
        <dbReference type="ARBA" id="ARBA00022448"/>
    </source>
</evidence>
<proteinExistence type="inferred from homology"/>
<evidence type="ECO:0000313" key="10">
    <source>
        <dbReference type="Proteomes" id="UP000233654"/>
    </source>
</evidence>
<dbReference type="InterPro" id="IPR050811">
    <property type="entry name" value="Phosphate_ABC_transporter"/>
</dbReference>
<comment type="caution">
    <text evidence="9">The sequence shown here is derived from an EMBL/GenBank/DDBJ whole genome shotgun (WGS) entry which is preliminary data.</text>
</comment>
<feature type="signal peptide" evidence="7">
    <location>
        <begin position="1"/>
        <end position="21"/>
    </location>
</feature>
<dbReference type="Gene3D" id="3.40.190.10">
    <property type="entry name" value="Periplasmic binding protein-like II"/>
    <property type="match status" value="2"/>
</dbReference>
<reference evidence="9 10" key="1">
    <citation type="journal article" date="2017" name="ISME J.">
        <title>Potential for microbial H2 and metal transformations associated with novel bacteria and archaea in deep terrestrial subsurface sediments.</title>
        <authorList>
            <person name="Hernsdorf A.W."/>
            <person name="Amano Y."/>
            <person name="Miyakawa K."/>
            <person name="Ise K."/>
            <person name="Suzuki Y."/>
            <person name="Anantharaman K."/>
            <person name="Probst A."/>
            <person name="Burstein D."/>
            <person name="Thomas B.C."/>
            <person name="Banfield J.F."/>
        </authorList>
    </citation>
    <scope>NUCLEOTIDE SEQUENCE [LARGE SCALE GENOMIC DNA]</scope>
    <source>
        <strain evidence="9">HGW-Actinobacteria-3</strain>
    </source>
</reference>
<feature type="domain" description="PBP" evidence="8">
    <location>
        <begin position="32"/>
        <end position="264"/>
    </location>
</feature>
<comment type="similarity">
    <text evidence="2 7">Belongs to the PstS family.</text>
</comment>
<dbReference type="Pfam" id="PF12849">
    <property type="entry name" value="PBP_like_2"/>
    <property type="match status" value="1"/>
</dbReference>
<dbReference type="GO" id="GO:0042301">
    <property type="term" value="F:phosphate ion binding"/>
    <property type="evidence" value="ECO:0007669"/>
    <property type="project" value="UniProtKB-UniRule"/>
</dbReference>
<keyword evidence="5 7" id="KW-0732">Signal</keyword>
<feature type="chain" id="PRO_5027162656" description="Phosphate-binding protein" evidence="7">
    <location>
        <begin position="22"/>
        <end position="283"/>
    </location>
</feature>
<gene>
    <name evidence="9" type="ORF">CVT63_03280</name>
</gene>
<accession>A0A2N3G6L1</accession>
<comment type="subcellular location">
    <subcellularLocation>
        <location evidence="1">Cell membrane</location>
    </subcellularLocation>
</comment>
<comment type="function">
    <text evidence="7">Involved in the system for phosphate transport across the cytoplasmic membrane.</text>
</comment>
<dbReference type="AlphaFoldDB" id="A0A2N3G6L1"/>
<organism evidence="9 10">
    <name type="scientific">Candidatus Anoxymicrobium japonicum</name>
    <dbReference type="NCBI Taxonomy" id="2013648"/>
    <lineage>
        <taxon>Bacteria</taxon>
        <taxon>Bacillati</taxon>
        <taxon>Actinomycetota</taxon>
        <taxon>Candidatus Geothermincolia</taxon>
        <taxon>Candidatus Geothermincolales</taxon>
        <taxon>Candidatus Anoxymicrobiaceae</taxon>
        <taxon>Candidatus Anoxymicrobium</taxon>
    </lineage>
</organism>
<dbReference type="GO" id="GO:0006817">
    <property type="term" value="P:phosphate ion transport"/>
    <property type="evidence" value="ECO:0007669"/>
    <property type="project" value="UniProtKB-UniRule"/>
</dbReference>
<evidence type="ECO:0000256" key="4">
    <source>
        <dbReference type="ARBA" id="ARBA00022475"/>
    </source>
</evidence>
<dbReference type="InterPro" id="IPR024370">
    <property type="entry name" value="PBP_domain"/>
</dbReference>
<keyword evidence="3 7" id="KW-0813">Transport</keyword>
<evidence type="ECO:0000313" key="9">
    <source>
        <dbReference type="EMBL" id="PKQ28346.1"/>
    </source>
</evidence>
<dbReference type="Proteomes" id="UP000233654">
    <property type="component" value="Unassembled WGS sequence"/>
</dbReference>